<keyword evidence="1" id="KW-0812">Transmembrane</keyword>
<keyword evidence="3" id="KW-1185">Reference proteome</keyword>
<feature type="transmembrane region" description="Helical" evidence="1">
    <location>
        <begin position="137"/>
        <end position="156"/>
    </location>
</feature>
<evidence type="ECO:0000313" key="2">
    <source>
        <dbReference type="EMBL" id="KAK3593428.1"/>
    </source>
</evidence>
<evidence type="ECO:0000256" key="1">
    <source>
        <dbReference type="SAM" id="Phobius"/>
    </source>
</evidence>
<dbReference type="AlphaFoldDB" id="A0AAE0VWQ2"/>
<reference evidence="2" key="1">
    <citation type="journal article" date="2021" name="Genome Biol. Evol.">
        <title>A High-Quality Reference Genome for a Parasitic Bivalve with Doubly Uniparental Inheritance (Bivalvia: Unionida).</title>
        <authorList>
            <person name="Smith C.H."/>
        </authorList>
    </citation>
    <scope>NUCLEOTIDE SEQUENCE</scope>
    <source>
        <strain evidence="2">CHS0354</strain>
    </source>
</reference>
<evidence type="ECO:0000313" key="3">
    <source>
        <dbReference type="Proteomes" id="UP001195483"/>
    </source>
</evidence>
<gene>
    <name evidence="2" type="ORF">CHS0354_020188</name>
</gene>
<dbReference type="EMBL" id="JAEAOA010001231">
    <property type="protein sequence ID" value="KAK3593428.1"/>
    <property type="molecule type" value="Genomic_DNA"/>
</dbReference>
<comment type="caution">
    <text evidence="2">The sequence shown here is derived from an EMBL/GenBank/DDBJ whole genome shotgun (WGS) entry which is preliminary data.</text>
</comment>
<organism evidence="2 3">
    <name type="scientific">Potamilus streckersoni</name>
    <dbReference type="NCBI Taxonomy" id="2493646"/>
    <lineage>
        <taxon>Eukaryota</taxon>
        <taxon>Metazoa</taxon>
        <taxon>Spiralia</taxon>
        <taxon>Lophotrochozoa</taxon>
        <taxon>Mollusca</taxon>
        <taxon>Bivalvia</taxon>
        <taxon>Autobranchia</taxon>
        <taxon>Heteroconchia</taxon>
        <taxon>Palaeoheterodonta</taxon>
        <taxon>Unionida</taxon>
        <taxon>Unionoidea</taxon>
        <taxon>Unionidae</taxon>
        <taxon>Ambleminae</taxon>
        <taxon>Lampsilini</taxon>
        <taxon>Potamilus</taxon>
    </lineage>
</organism>
<name>A0AAE0VWQ2_9BIVA</name>
<sequence length="159" mass="17827">MVEVQTLVLHHFIPDLIIYVELTKTLDDEPQPFSIHDKIPNARSRVISIVTNDSLQGLAAAASETIFVEGQVQQFRSGLQHYQNHNKLGGRMLKAASAVYGHPVSGTSWLLLPPNDSNMAQKCIILNQPVYMKDQNFLLFCSNFYAFAVLPIYQLAQIV</sequence>
<keyword evidence="1" id="KW-0472">Membrane</keyword>
<accession>A0AAE0VWQ2</accession>
<keyword evidence="1" id="KW-1133">Transmembrane helix</keyword>
<protein>
    <submittedName>
        <fullName evidence="2">Uncharacterized protein</fullName>
    </submittedName>
</protein>
<dbReference type="Proteomes" id="UP001195483">
    <property type="component" value="Unassembled WGS sequence"/>
</dbReference>
<proteinExistence type="predicted"/>
<reference evidence="2" key="2">
    <citation type="journal article" date="2021" name="Genome Biol. Evol.">
        <title>Developing a high-quality reference genome for a parasitic bivalve with doubly uniparental inheritance (Bivalvia: Unionida).</title>
        <authorList>
            <person name="Smith C.H."/>
        </authorList>
    </citation>
    <scope>NUCLEOTIDE SEQUENCE</scope>
    <source>
        <strain evidence="2">CHS0354</strain>
        <tissue evidence="2">Mantle</tissue>
    </source>
</reference>
<reference evidence="2" key="3">
    <citation type="submission" date="2023-05" db="EMBL/GenBank/DDBJ databases">
        <authorList>
            <person name="Smith C.H."/>
        </authorList>
    </citation>
    <scope>NUCLEOTIDE SEQUENCE</scope>
    <source>
        <strain evidence="2">CHS0354</strain>
        <tissue evidence="2">Mantle</tissue>
    </source>
</reference>